<dbReference type="SUPFAM" id="SSF48371">
    <property type="entry name" value="ARM repeat"/>
    <property type="match status" value="1"/>
</dbReference>
<evidence type="ECO:0000259" key="2">
    <source>
        <dbReference type="Pfam" id="PF25018"/>
    </source>
</evidence>
<organism evidence="3">
    <name type="scientific">Fagus sylvatica</name>
    <name type="common">Beechnut</name>
    <dbReference type="NCBI Taxonomy" id="28930"/>
    <lineage>
        <taxon>Eukaryota</taxon>
        <taxon>Viridiplantae</taxon>
        <taxon>Streptophyta</taxon>
        <taxon>Embryophyta</taxon>
        <taxon>Tracheophyta</taxon>
        <taxon>Spermatophyta</taxon>
        <taxon>Magnoliopsida</taxon>
        <taxon>eudicotyledons</taxon>
        <taxon>Gunneridae</taxon>
        <taxon>Pentapetalae</taxon>
        <taxon>rosids</taxon>
        <taxon>fabids</taxon>
        <taxon>Fagales</taxon>
        <taxon>Fagaceae</taxon>
        <taxon>Fagus</taxon>
    </lineage>
</organism>
<reference evidence="3" key="1">
    <citation type="submission" date="2018-02" db="EMBL/GenBank/DDBJ databases">
        <authorList>
            <person name="Cohen D.B."/>
            <person name="Kent A.D."/>
        </authorList>
    </citation>
    <scope>NUCLEOTIDE SEQUENCE</scope>
</reference>
<dbReference type="InterPro" id="IPR016024">
    <property type="entry name" value="ARM-type_fold"/>
</dbReference>
<evidence type="ECO:0000256" key="1">
    <source>
        <dbReference type="ARBA" id="ARBA00022927"/>
    </source>
</evidence>
<dbReference type="PANTHER" id="PTHR10997:SF9">
    <property type="entry name" value="IMPORTIN-9"/>
    <property type="match status" value="1"/>
</dbReference>
<dbReference type="Pfam" id="PF25018">
    <property type="entry name" value="HEAT_IPO9_c"/>
    <property type="match status" value="1"/>
</dbReference>
<gene>
    <name evidence="3" type="ORF">FSB_LOCUS33381</name>
</gene>
<protein>
    <recommendedName>
        <fullName evidence="2">Importin-9 central HEAT repeats domain-containing protein</fullName>
    </recommendedName>
</protein>
<proteinExistence type="predicted"/>
<dbReference type="AlphaFoldDB" id="A0A2N9H1J8"/>
<dbReference type="GO" id="GO:0006606">
    <property type="term" value="P:protein import into nucleus"/>
    <property type="evidence" value="ECO:0007669"/>
    <property type="project" value="TreeGrafter"/>
</dbReference>
<dbReference type="GO" id="GO:0005829">
    <property type="term" value="C:cytosol"/>
    <property type="evidence" value="ECO:0007669"/>
    <property type="project" value="TreeGrafter"/>
</dbReference>
<feature type="domain" description="Importin-9 central HEAT repeats" evidence="2">
    <location>
        <begin position="11"/>
        <end position="224"/>
    </location>
</feature>
<accession>A0A2N9H1J8</accession>
<dbReference type="InterPro" id="IPR011989">
    <property type="entry name" value="ARM-like"/>
</dbReference>
<dbReference type="EMBL" id="OIVN01002668">
    <property type="protein sequence ID" value="SPD05499.1"/>
    <property type="molecule type" value="Genomic_DNA"/>
</dbReference>
<dbReference type="PANTHER" id="PTHR10997">
    <property type="entry name" value="IMPORTIN-7, 8, 11"/>
    <property type="match status" value="1"/>
</dbReference>
<keyword evidence="1" id="KW-0653">Protein transport</keyword>
<name>A0A2N9H1J8_FAGSY</name>
<evidence type="ECO:0000313" key="3">
    <source>
        <dbReference type="EMBL" id="SPD05499.1"/>
    </source>
</evidence>
<dbReference type="Gene3D" id="1.25.10.10">
    <property type="entry name" value="Leucine-rich Repeat Variant"/>
    <property type="match status" value="1"/>
</dbReference>
<keyword evidence="1" id="KW-0813">Transport</keyword>
<dbReference type="InterPro" id="IPR056840">
    <property type="entry name" value="HEAT_IPO9_central"/>
</dbReference>
<sequence length="452" mass="51358">MWVIRREQKVHTWSVDANQFVADEDDVTYSCRVSGALLLEEVVNSYGREGIDAIMNGAKEHFKESQQKKASGSKVWWRMREATLFALASLSEQLVDLEVSEPSRVDIAKLLEQIITEDIGIGVHEYPFLYARIFTSVAKFSSVISHGVLEHILYAAIKAIGMDVPPPVKVGACRALSQLLPEANKELIRPQMMGLFSSLTDLLNQASDETLHLVLETLQAATKAGNESSTSVEPIISPIILNVWALHVSDPFISIDALEVLERDFLWLDKICAPYPNGGLAVRNFKLFNETLLGKWLWRFRVEREAFWRQVVMTKYGSLEGGWTSRLADGPYGNSFPELYRIACEKDAYVADHIHIRDESVHWEVNFTRLAHDWELESISTFWESIYSAFVKGFGEDKICWKPAQKGFHVQSYYSALSPFGADFFFLREASGRLKSPLELHSSPRQLRWGEF</sequence>
<dbReference type="GO" id="GO:0005635">
    <property type="term" value="C:nuclear envelope"/>
    <property type="evidence" value="ECO:0007669"/>
    <property type="project" value="TreeGrafter"/>
</dbReference>